<dbReference type="AlphaFoldDB" id="A0A916V0T2"/>
<dbReference type="Proteomes" id="UP000637423">
    <property type="component" value="Unassembled WGS sequence"/>
</dbReference>
<gene>
    <name evidence="1" type="ORF">GCM10011396_54450</name>
</gene>
<keyword evidence="2" id="KW-1185">Reference proteome</keyword>
<protein>
    <submittedName>
        <fullName evidence="1">Uncharacterized protein</fullName>
    </submittedName>
</protein>
<sequence length="390" mass="43686">MLAQANRHKVPDLGKSVDIVVPPVFSIIEDPTTAIQLVEKFAKVVRMYRVRSIRIDQSALEQYDLAANALLDLVATEIVVEGRYRDSKVGFSGAYPKNESIKRFIRSMGIIKHLSVKHEGPSDNEVAKLRRFDKRNRHYHVKADPTKSDFKSRTVQGFVDHVDTCLGDHRRALTPRARHKLCEYIGEILGNAEEHPGFVDWTIQGYLDNSLEDPICEIAIFNFGKSIAETLKALPSGSYTRQQIDPYLKLHHGMSLFTPNWRQTDLLTLVALQGHVSSKNNSKDDTRGQGTGDLIEFFQKVHEECAADSPIKAKMAIVSGETYILFDGTYKMRESGGRGKVIAFNVSNDLYSKPDPRYVKPLGLHFPGTIISIRFPLSTTSTVALAGDKT</sequence>
<organism evidence="1 2">
    <name type="scientific">Undibacterium terreum</name>
    <dbReference type="NCBI Taxonomy" id="1224302"/>
    <lineage>
        <taxon>Bacteria</taxon>
        <taxon>Pseudomonadati</taxon>
        <taxon>Pseudomonadota</taxon>
        <taxon>Betaproteobacteria</taxon>
        <taxon>Burkholderiales</taxon>
        <taxon>Oxalobacteraceae</taxon>
        <taxon>Undibacterium</taxon>
    </lineage>
</organism>
<reference evidence="1" key="1">
    <citation type="journal article" date="2014" name="Int. J. Syst. Evol. Microbiol.">
        <title>Complete genome sequence of Corynebacterium casei LMG S-19264T (=DSM 44701T), isolated from a smear-ripened cheese.</title>
        <authorList>
            <consortium name="US DOE Joint Genome Institute (JGI-PGF)"/>
            <person name="Walter F."/>
            <person name="Albersmeier A."/>
            <person name="Kalinowski J."/>
            <person name="Ruckert C."/>
        </authorList>
    </citation>
    <scope>NUCLEOTIDE SEQUENCE</scope>
    <source>
        <strain evidence="1">CGMCC 1.10998</strain>
    </source>
</reference>
<accession>A0A916V0T2</accession>
<reference evidence="1" key="2">
    <citation type="submission" date="2020-09" db="EMBL/GenBank/DDBJ databases">
        <authorList>
            <person name="Sun Q."/>
            <person name="Zhou Y."/>
        </authorList>
    </citation>
    <scope>NUCLEOTIDE SEQUENCE</scope>
    <source>
        <strain evidence="1">CGMCC 1.10998</strain>
    </source>
</reference>
<evidence type="ECO:0000313" key="1">
    <source>
        <dbReference type="EMBL" id="GGD00050.1"/>
    </source>
</evidence>
<dbReference type="EMBL" id="BMED01000008">
    <property type="protein sequence ID" value="GGD00050.1"/>
    <property type="molecule type" value="Genomic_DNA"/>
</dbReference>
<name>A0A916V0T2_9BURK</name>
<comment type="caution">
    <text evidence="1">The sequence shown here is derived from an EMBL/GenBank/DDBJ whole genome shotgun (WGS) entry which is preliminary data.</text>
</comment>
<proteinExistence type="predicted"/>
<evidence type="ECO:0000313" key="2">
    <source>
        <dbReference type="Proteomes" id="UP000637423"/>
    </source>
</evidence>